<gene>
    <name evidence="2" type="ORF">DFR37_1255</name>
</gene>
<evidence type="ECO:0008006" key="4">
    <source>
        <dbReference type="Google" id="ProtNLM"/>
    </source>
</evidence>
<feature type="chain" id="PRO_5016620104" description="Secreted protein" evidence="1">
    <location>
        <begin position="29"/>
        <end position="51"/>
    </location>
</feature>
<protein>
    <recommendedName>
        <fullName evidence="4">Secreted protein</fullName>
    </recommendedName>
</protein>
<dbReference type="EMBL" id="QNRQ01000025">
    <property type="protein sequence ID" value="RBP33643.1"/>
    <property type="molecule type" value="Genomic_DNA"/>
</dbReference>
<organism evidence="2 3">
    <name type="scientific">Eoetvoesiella caeni</name>
    <dbReference type="NCBI Taxonomy" id="645616"/>
    <lineage>
        <taxon>Bacteria</taxon>
        <taxon>Pseudomonadati</taxon>
        <taxon>Pseudomonadota</taxon>
        <taxon>Betaproteobacteria</taxon>
        <taxon>Burkholderiales</taxon>
        <taxon>Alcaligenaceae</taxon>
        <taxon>Eoetvoesiella</taxon>
    </lineage>
</organism>
<accession>A0A366GZT8</accession>
<name>A0A366GZT8_9BURK</name>
<reference evidence="2 3" key="1">
    <citation type="submission" date="2018-06" db="EMBL/GenBank/DDBJ databases">
        <title>Genomic Encyclopedia of Type Strains, Phase IV (KMG-IV): sequencing the most valuable type-strain genomes for metagenomic binning, comparative biology and taxonomic classification.</title>
        <authorList>
            <person name="Goeker M."/>
        </authorList>
    </citation>
    <scope>NUCLEOTIDE SEQUENCE [LARGE SCALE GENOMIC DNA]</scope>
    <source>
        <strain evidence="2 3">DSM 25520</strain>
    </source>
</reference>
<dbReference type="Proteomes" id="UP000253628">
    <property type="component" value="Unassembled WGS sequence"/>
</dbReference>
<keyword evidence="3" id="KW-1185">Reference proteome</keyword>
<proteinExistence type="predicted"/>
<evidence type="ECO:0000313" key="3">
    <source>
        <dbReference type="Proteomes" id="UP000253628"/>
    </source>
</evidence>
<evidence type="ECO:0000313" key="2">
    <source>
        <dbReference type="EMBL" id="RBP33643.1"/>
    </source>
</evidence>
<dbReference type="RefSeq" id="WP_379881395.1">
    <property type="nucleotide sequence ID" value="NZ_JACCEU010000020.1"/>
</dbReference>
<sequence>MNKRLFLHGTVAAVAVAVSGLYAPSVAAADDTFKVPHLADDRPVRLDGPAD</sequence>
<comment type="caution">
    <text evidence="2">The sequence shown here is derived from an EMBL/GenBank/DDBJ whole genome shotgun (WGS) entry which is preliminary data.</text>
</comment>
<dbReference type="AlphaFoldDB" id="A0A366GZT8"/>
<keyword evidence="1" id="KW-0732">Signal</keyword>
<evidence type="ECO:0000256" key="1">
    <source>
        <dbReference type="SAM" id="SignalP"/>
    </source>
</evidence>
<feature type="signal peptide" evidence="1">
    <location>
        <begin position="1"/>
        <end position="28"/>
    </location>
</feature>